<dbReference type="Ensembl" id="ENSMMNT00015005125.1">
    <property type="protein sequence ID" value="ENSMMNP00015004660.1"/>
    <property type="gene ID" value="ENSMMNG00015003539.1"/>
</dbReference>
<protein>
    <submittedName>
        <fullName evidence="2">Uncharacterized protein</fullName>
    </submittedName>
</protein>
<dbReference type="AlphaFoldDB" id="A0A8C6ATA4"/>
<name>A0A8C6ATA4_MONMO</name>
<reference evidence="2" key="2">
    <citation type="submission" date="2025-09" db="UniProtKB">
        <authorList>
            <consortium name="Ensembl"/>
        </authorList>
    </citation>
    <scope>IDENTIFICATION</scope>
</reference>
<evidence type="ECO:0000313" key="2">
    <source>
        <dbReference type="Ensembl" id="ENSMMNP00015004660.1"/>
    </source>
</evidence>
<evidence type="ECO:0000313" key="3">
    <source>
        <dbReference type="Proteomes" id="UP000694561"/>
    </source>
</evidence>
<feature type="region of interest" description="Disordered" evidence="1">
    <location>
        <begin position="1"/>
        <end position="22"/>
    </location>
</feature>
<reference evidence="2" key="1">
    <citation type="submission" date="2025-08" db="UniProtKB">
        <authorList>
            <consortium name="Ensembl"/>
        </authorList>
    </citation>
    <scope>IDENTIFICATION</scope>
</reference>
<dbReference type="Proteomes" id="UP000694561">
    <property type="component" value="Unplaced"/>
</dbReference>
<dbReference type="GeneTree" id="ENSGT01010000228946"/>
<organism evidence="2 3">
    <name type="scientific">Monodon monoceros</name>
    <name type="common">Narwhal</name>
    <name type="synonym">Ceratodon monodon</name>
    <dbReference type="NCBI Taxonomy" id="40151"/>
    <lineage>
        <taxon>Eukaryota</taxon>
        <taxon>Metazoa</taxon>
        <taxon>Chordata</taxon>
        <taxon>Craniata</taxon>
        <taxon>Vertebrata</taxon>
        <taxon>Euteleostomi</taxon>
        <taxon>Mammalia</taxon>
        <taxon>Eutheria</taxon>
        <taxon>Laurasiatheria</taxon>
        <taxon>Artiodactyla</taxon>
        <taxon>Whippomorpha</taxon>
        <taxon>Cetacea</taxon>
        <taxon>Odontoceti</taxon>
        <taxon>Monodontidae</taxon>
        <taxon>Monodon</taxon>
    </lineage>
</organism>
<feature type="region of interest" description="Disordered" evidence="1">
    <location>
        <begin position="35"/>
        <end position="62"/>
    </location>
</feature>
<proteinExistence type="predicted"/>
<sequence>HGLGPITRWGPSSLGVDPEHTPQLLLSPTLNIPVPCPNLDPRSHSQKPTEAPGGQGCSHVPQHPARYGPFRGYLLPGAYLEPAHFQQPLTLPHLEPVQGLSPRPGQGGGFLGHWEGLKPCSSWV</sequence>
<keyword evidence="3" id="KW-1185">Reference proteome</keyword>
<accession>A0A8C6ATA4</accession>
<evidence type="ECO:0000256" key="1">
    <source>
        <dbReference type="SAM" id="MobiDB-lite"/>
    </source>
</evidence>